<proteinExistence type="predicted"/>
<accession>A0A367JF67</accession>
<feature type="non-terminal residue" evidence="2">
    <location>
        <position position="101"/>
    </location>
</feature>
<dbReference type="Proteomes" id="UP000253551">
    <property type="component" value="Unassembled WGS sequence"/>
</dbReference>
<feature type="coiled-coil region" evidence="1">
    <location>
        <begin position="29"/>
        <end position="76"/>
    </location>
</feature>
<evidence type="ECO:0000313" key="2">
    <source>
        <dbReference type="EMBL" id="RCH88381.1"/>
    </source>
</evidence>
<name>A0A367JF67_RHIST</name>
<dbReference type="EMBL" id="PJQM01003531">
    <property type="protein sequence ID" value="RCH88381.1"/>
    <property type="molecule type" value="Genomic_DNA"/>
</dbReference>
<gene>
    <name evidence="2" type="ORF">CU098_008726</name>
</gene>
<organism evidence="2 3">
    <name type="scientific">Rhizopus stolonifer</name>
    <name type="common">Rhizopus nigricans</name>
    <dbReference type="NCBI Taxonomy" id="4846"/>
    <lineage>
        <taxon>Eukaryota</taxon>
        <taxon>Fungi</taxon>
        <taxon>Fungi incertae sedis</taxon>
        <taxon>Mucoromycota</taxon>
        <taxon>Mucoromycotina</taxon>
        <taxon>Mucoromycetes</taxon>
        <taxon>Mucorales</taxon>
        <taxon>Mucorineae</taxon>
        <taxon>Rhizopodaceae</taxon>
        <taxon>Rhizopus</taxon>
    </lineage>
</organism>
<evidence type="ECO:0000256" key="1">
    <source>
        <dbReference type="SAM" id="Coils"/>
    </source>
</evidence>
<dbReference type="AlphaFoldDB" id="A0A367JF67"/>
<reference evidence="2 3" key="1">
    <citation type="journal article" date="2018" name="G3 (Bethesda)">
        <title>Phylogenetic and Phylogenomic Definition of Rhizopus Species.</title>
        <authorList>
            <person name="Gryganskyi A.P."/>
            <person name="Golan J."/>
            <person name="Dolatabadi S."/>
            <person name="Mondo S."/>
            <person name="Robb S."/>
            <person name="Idnurm A."/>
            <person name="Muszewska A."/>
            <person name="Steczkiewicz K."/>
            <person name="Masonjones S."/>
            <person name="Liao H.L."/>
            <person name="Gajdeczka M.T."/>
            <person name="Anike F."/>
            <person name="Vuek A."/>
            <person name="Anishchenko I.M."/>
            <person name="Voigt K."/>
            <person name="de Hoog G.S."/>
            <person name="Smith M.E."/>
            <person name="Heitman J."/>
            <person name="Vilgalys R."/>
            <person name="Stajich J.E."/>
        </authorList>
    </citation>
    <scope>NUCLEOTIDE SEQUENCE [LARGE SCALE GENOMIC DNA]</scope>
    <source>
        <strain evidence="2 3">LSU 92-RS-03</strain>
    </source>
</reference>
<keyword evidence="3" id="KW-1185">Reference proteome</keyword>
<evidence type="ECO:0000313" key="3">
    <source>
        <dbReference type="Proteomes" id="UP000253551"/>
    </source>
</evidence>
<keyword evidence="1" id="KW-0175">Coiled coil</keyword>
<sequence>MTFEKDPIYNAIEQVFSLENVTMFQGDPRELITNIILELETKLESLNSNIEDNTLLKQMKEQNQKLMGNVDKLTDEISQDDVNVNYIDIDSRINDALKKQK</sequence>
<protein>
    <submittedName>
        <fullName evidence="2">Uncharacterized protein</fullName>
    </submittedName>
</protein>
<comment type="caution">
    <text evidence="2">The sequence shown here is derived from an EMBL/GenBank/DDBJ whole genome shotgun (WGS) entry which is preliminary data.</text>
</comment>